<evidence type="ECO:0000256" key="3">
    <source>
        <dbReference type="ARBA" id="ARBA00022692"/>
    </source>
</evidence>
<accession>A0ABS9KAY5</accession>
<feature type="transmembrane region" description="Helical" evidence="6">
    <location>
        <begin position="261"/>
        <end position="284"/>
    </location>
</feature>
<dbReference type="RefSeq" id="WP_237852857.1">
    <property type="nucleotide sequence ID" value="NZ_JAKLWS010000004.1"/>
</dbReference>
<feature type="transmembrane region" description="Helical" evidence="6">
    <location>
        <begin position="370"/>
        <end position="391"/>
    </location>
</feature>
<protein>
    <submittedName>
        <fullName evidence="7">Oligosaccharide flippase family protein</fullName>
    </submittedName>
</protein>
<feature type="transmembrane region" description="Helical" evidence="6">
    <location>
        <begin position="12"/>
        <end position="34"/>
    </location>
</feature>
<reference evidence="7" key="2">
    <citation type="submission" date="2024-05" db="EMBL/GenBank/DDBJ databases">
        <title>Rhodohalobacter halophilus gen. nov., sp. nov., a moderately halophilic member of the family Balneolaceae.</title>
        <authorList>
            <person name="Xia J."/>
        </authorList>
    </citation>
    <scope>NUCLEOTIDE SEQUENCE</scope>
    <source>
        <strain evidence="7">WB101</strain>
    </source>
</reference>
<sequence>MGIIVRQSISNTVISYIGIALGFVLTILMFPHILTPDQYGLTRVLISASFISSQFAHLGFQNLVIRYYPFFKKAAPEKHGFLFWIITIPVIGFLIFSAVYLVASDTIIQYYSERSPLFVDYYLWVIPLTLFIIYFEVLNNYLRSLRDSTTGSVVNEVLQRFISIIVLAIYFFEWISFGQFITFFILSYLSQPLIVGIQIWRKQELQLVPNFSIIRKKLIKGMASYSLYSMLGGLTTVIVWNVDIMMLGSMAGLDDTAVYSIAFYICTVITVPQQSIYKIAAPLLSDFIKSKQWGEVETIYKKSSLNQIIPGLLIFGLIWLHLDKLYMILPDIYAAGLWVVFIVGIGKLTGMVCGLNGVILSNSKHYRVSFYTNIILVVITVVANYLLIPAYGIEGAALASAMAIIIYNGVKYLYVLIKMKLQPFSMKTLWVILLGAFTIYISHAWVDFSSIWLDMVIKSIIFPLTFLAPILYFKVSPDINELLESLRTYLAR</sequence>
<comment type="subcellular location">
    <subcellularLocation>
        <location evidence="1">Cell membrane</location>
        <topology evidence="1">Multi-pass membrane protein</topology>
    </subcellularLocation>
</comment>
<evidence type="ECO:0000256" key="1">
    <source>
        <dbReference type="ARBA" id="ARBA00004651"/>
    </source>
</evidence>
<feature type="transmembrane region" description="Helical" evidence="6">
    <location>
        <begin position="305"/>
        <end position="322"/>
    </location>
</feature>
<gene>
    <name evidence="7" type="ORF">L6773_05520</name>
</gene>
<feature type="transmembrane region" description="Helical" evidence="6">
    <location>
        <begin position="429"/>
        <end position="446"/>
    </location>
</feature>
<dbReference type="PANTHER" id="PTHR30250">
    <property type="entry name" value="PST FAMILY PREDICTED COLANIC ACID TRANSPORTER"/>
    <property type="match status" value="1"/>
</dbReference>
<keyword evidence="2" id="KW-1003">Cell membrane</keyword>
<organism evidence="7 8">
    <name type="scientific">Rhodohalobacter sulfatireducens</name>
    <dbReference type="NCBI Taxonomy" id="2911366"/>
    <lineage>
        <taxon>Bacteria</taxon>
        <taxon>Pseudomonadati</taxon>
        <taxon>Balneolota</taxon>
        <taxon>Balneolia</taxon>
        <taxon>Balneolales</taxon>
        <taxon>Balneolaceae</taxon>
        <taxon>Rhodohalobacter</taxon>
    </lineage>
</organism>
<feature type="transmembrane region" description="Helical" evidence="6">
    <location>
        <begin position="178"/>
        <end position="200"/>
    </location>
</feature>
<name>A0ABS9KAY5_9BACT</name>
<feature type="transmembrane region" description="Helical" evidence="6">
    <location>
        <begin position="40"/>
        <end position="60"/>
    </location>
</feature>
<feature type="transmembrane region" description="Helical" evidence="6">
    <location>
        <begin position="121"/>
        <end position="141"/>
    </location>
</feature>
<comment type="caution">
    <text evidence="7">The sequence shown here is derived from an EMBL/GenBank/DDBJ whole genome shotgun (WGS) entry which is preliminary data.</text>
</comment>
<feature type="transmembrane region" description="Helical" evidence="6">
    <location>
        <begin position="81"/>
        <end position="101"/>
    </location>
</feature>
<keyword evidence="5 6" id="KW-0472">Membrane</keyword>
<dbReference type="Proteomes" id="UP001165366">
    <property type="component" value="Unassembled WGS sequence"/>
</dbReference>
<keyword evidence="8" id="KW-1185">Reference proteome</keyword>
<evidence type="ECO:0000256" key="4">
    <source>
        <dbReference type="ARBA" id="ARBA00022989"/>
    </source>
</evidence>
<evidence type="ECO:0000313" key="7">
    <source>
        <dbReference type="EMBL" id="MCG2588013.1"/>
    </source>
</evidence>
<dbReference type="InterPro" id="IPR050833">
    <property type="entry name" value="Poly_Biosynth_Transport"/>
</dbReference>
<feature type="transmembrane region" description="Helical" evidence="6">
    <location>
        <begin position="452"/>
        <end position="473"/>
    </location>
</feature>
<proteinExistence type="predicted"/>
<feature type="transmembrane region" description="Helical" evidence="6">
    <location>
        <begin position="397"/>
        <end position="417"/>
    </location>
</feature>
<feature type="transmembrane region" description="Helical" evidence="6">
    <location>
        <begin position="221"/>
        <end position="241"/>
    </location>
</feature>
<dbReference type="InterPro" id="IPR002797">
    <property type="entry name" value="Polysacc_synth"/>
</dbReference>
<feature type="transmembrane region" description="Helical" evidence="6">
    <location>
        <begin position="153"/>
        <end position="172"/>
    </location>
</feature>
<evidence type="ECO:0000256" key="2">
    <source>
        <dbReference type="ARBA" id="ARBA00022475"/>
    </source>
</evidence>
<dbReference type="PANTHER" id="PTHR30250:SF11">
    <property type="entry name" value="O-ANTIGEN TRANSPORTER-RELATED"/>
    <property type="match status" value="1"/>
</dbReference>
<keyword evidence="4 6" id="KW-1133">Transmembrane helix</keyword>
<evidence type="ECO:0000313" key="8">
    <source>
        <dbReference type="Proteomes" id="UP001165366"/>
    </source>
</evidence>
<keyword evidence="3 6" id="KW-0812">Transmembrane</keyword>
<reference evidence="7" key="1">
    <citation type="submission" date="2022-01" db="EMBL/GenBank/DDBJ databases">
        <authorList>
            <person name="Wang Y."/>
        </authorList>
    </citation>
    <scope>NUCLEOTIDE SEQUENCE</scope>
    <source>
        <strain evidence="7">WB101</strain>
    </source>
</reference>
<evidence type="ECO:0000256" key="6">
    <source>
        <dbReference type="SAM" id="Phobius"/>
    </source>
</evidence>
<dbReference type="EMBL" id="JAKLWS010000004">
    <property type="protein sequence ID" value="MCG2588013.1"/>
    <property type="molecule type" value="Genomic_DNA"/>
</dbReference>
<dbReference type="Pfam" id="PF01943">
    <property type="entry name" value="Polysacc_synt"/>
    <property type="match status" value="1"/>
</dbReference>
<feature type="transmembrane region" description="Helical" evidence="6">
    <location>
        <begin position="334"/>
        <end position="358"/>
    </location>
</feature>
<evidence type="ECO:0000256" key="5">
    <source>
        <dbReference type="ARBA" id="ARBA00023136"/>
    </source>
</evidence>